<sequence length="142" mass="14511">MAAIKTTIFISLLALLFFYEYLYPLPPPVRGAHSNSVTGVLHRKILQTAAHKTAGDNVESSSERKMNNVHMKIGTSGGGGGGRGGGGGGGRGGRGGGGGRDRSSKRTNLGGGGTGHHKSAANRSLVASFGVGFLLFILGLFM</sequence>
<dbReference type="EnsemblPlants" id="MELO3C016059.2.1">
    <property type="protein sequence ID" value="MELO3C016059.2.1"/>
    <property type="gene ID" value="MELO3C016059.2"/>
</dbReference>
<evidence type="ECO:0000256" key="2">
    <source>
        <dbReference type="SAM" id="Phobius"/>
    </source>
</evidence>
<dbReference type="InParanoid" id="A0A1S3BRF6"/>
<feature type="chain" id="PRO_5044565342" evidence="3">
    <location>
        <begin position="25"/>
        <end position="142"/>
    </location>
</feature>
<reference evidence="5" key="3">
    <citation type="submission" date="2025-05" db="UniProtKB">
        <authorList>
            <consortium name="RefSeq"/>
        </authorList>
    </citation>
    <scope>NUCLEOTIDE SEQUENCE [LARGE SCALE GENOMIC DNA]</scope>
</reference>
<dbReference type="AlphaFoldDB" id="A0A1S3BRF6"/>
<reference evidence="6" key="2">
    <citation type="submission" date="2025-04" db="UniProtKB">
        <authorList>
            <consortium name="RefSeq"/>
        </authorList>
    </citation>
    <scope>IDENTIFICATION</scope>
</reference>
<dbReference type="Gramene" id="MELO3C016059.2.1">
    <property type="protein sequence ID" value="MELO3C016059.2.1"/>
    <property type="gene ID" value="MELO3C016059.2"/>
</dbReference>
<evidence type="ECO:0000313" key="5">
    <source>
        <dbReference type="Proteomes" id="UP001652600"/>
    </source>
</evidence>
<evidence type="ECO:0000256" key="3">
    <source>
        <dbReference type="SAM" id="SignalP"/>
    </source>
</evidence>
<protein>
    <submittedName>
        <fullName evidence="6">Protein no-on-transient A-like</fullName>
    </submittedName>
</protein>
<evidence type="ECO:0000256" key="1">
    <source>
        <dbReference type="SAM" id="MobiDB-lite"/>
    </source>
</evidence>
<keyword evidence="2" id="KW-0812">Transmembrane</keyword>
<feature type="region of interest" description="Disordered" evidence="1">
    <location>
        <begin position="73"/>
        <end position="119"/>
    </location>
</feature>
<reference evidence="4" key="1">
    <citation type="submission" date="2023-03" db="UniProtKB">
        <authorList>
            <consortium name="EnsemblPlants"/>
        </authorList>
    </citation>
    <scope>IDENTIFICATION</scope>
</reference>
<evidence type="ECO:0000313" key="6">
    <source>
        <dbReference type="RefSeq" id="XP_008451666.1"/>
    </source>
</evidence>
<keyword evidence="3" id="KW-0732">Signal</keyword>
<dbReference type="GeneID" id="103492900"/>
<accession>A0A1S3BRF6</accession>
<evidence type="ECO:0000313" key="4">
    <source>
        <dbReference type="EnsemblPlants" id="MELO3C016059.2.1"/>
    </source>
</evidence>
<dbReference type="Proteomes" id="UP001652600">
    <property type="component" value="Chromosome 1"/>
</dbReference>
<organism evidence="5 6">
    <name type="scientific">Cucumis melo</name>
    <name type="common">Muskmelon</name>
    <dbReference type="NCBI Taxonomy" id="3656"/>
    <lineage>
        <taxon>Eukaryota</taxon>
        <taxon>Viridiplantae</taxon>
        <taxon>Streptophyta</taxon>
        <taxon>Embryophyta</taxon>
        <taxon>Tracheophyta</taxon>
        <taxon>Spermatophyta</taxon>
        <taxon>Magnoliopsida</taxon>
        <taxon>eudicotyledons</taxon>
        <taxon>Gunneridae</taxon>
        <taxon>Pentapetalae</taxon>
        <taxon>rosids</taxon>
        <taxon>fabids</taxon>
        <taxon>Cucurbitales</taxon>
        <taxon>Cucurbitaceae</taxon>
        <taxon>Benincaseae</taxon>
        <taxon>Cucumis</taxon>
    </lineage>
</organism>
<keyword evidence="5" id="KW-1185">Reference proteome</keyword>
<proteinExistence type="predicted"/>
<feature type="signal peptide" evidence="3">
    <location>
        <begin position="1"/>
        <end position="24"/>
    </location>
</feature>
<dbReference type="RefSeq" id="XP_008451666.1">
    <property type="nucleotide sequence ID" value="XM_008453444.1"/>
</dbReference>
<feature type="compositionally biased region" description="Gly residues" evidence="1">
    <location>
        <begin position="75"/>
        <end position="98"/>
    </location>
</feature>
<keyword evidence="2" id="KW-0472">Membrane</keyword>
<name>A0A1S3BRF6_CUCME</name>
<keyword evidence="2" id="KW-1133">Transmembrane helix</keyword>
<dbReference type="KEGG" id="cmo:103492900"/>
<gene>
    <name evidence="6" type="primary">LOC103492900</name>
    <name evidence="4" type="synonym">103492900</name>
</gene>
<feature type="transmembrane region" description="Helical" evidence="2">
    <location>
        <begin position="124"/>
        <end position="141"/>
    </location>
</feature>